<sequence>MTKAQLNKPRMGYEFWYLISDARDQQRSPMTPMSSPMEVRSSVKALFSGHTIVSVDDNCSQQRPPPTS</sequence>
<accession>A0ACB9ANL7</accession>
<keyword evidence="2" id="KW-1185">Reference proteome</keyword>
<name>A0ACB9ANL7_CICIN</name>
<dbReference type="EMBL" id="CM042015">
    <property type="protein sequence ID" value="KAI3710020.1"/>
    <property type="molecule type" value="Genomic_DNA"/>
</dbReference>
<protein>
    <submittedName>
        <fullName evidence="1">Uncharacterized protein</fullName>
    </submittedName>
</protein>
<proteinExistence type="predicted"/>
<organism evidence="1 2">
    <name type="scientific">Cichorium intybus</name>
    <name type="common">Chicory</name>
    <dbReference type="NCBI Taxonomy" id="13427"/>
    <lineage>
        <taxon>Eukaryota</taxon>
        <taxon>Viridiplantae</taxon>
        <taxon>Streptophyta</taxon>
        <taxon>Embryophyta</taxon>
        <taxon>Tracheophyta</taxon>
        <taxon>Spermatophyta</taxon>
        <taxon>Magnoliopsida</taxon>
        <taxon>eudicotyledons</taxon>
        <taxon>Gunneridae</taxon>
        <taxon>Pentapetalae</taxon>
        <taxon>asterids</taxon>
        <taxon>campanulids</taxon>
        <taxon>Asterales</taxon>
        <taxon>Asteraceae</taxon>
        <taxon>Cichorioideae</taxon>
        <taxon>Cichorieae</taxon>
        <taxon>Cichoriinae</taxon>
        <taxon>Cichorium</taxon>
    </lineage>
</organism>
<evidence type="ECO:0000313" key="1">
    <source>
        <dbReference type="EMBL" id="KAI3710020.1"/>
    </source>
</evidence>
<reference evidence="1 2" key="2">
    <citation type="journal article" date="2022" name="Mol. Ecol. Resour.">
        <title>The genomes of chicory, endive, great burdock and yacon provide insights into Asteraceae paleo-polyploidization history and plant inulin production.</title>
        <authorList>
            <person name="Fan W."/>
            <person name="Wang S."/>
            <person name="Wang H."/>
            <person name="Wang A."/>
            <person name="Jiang F."/>
            <person name="Liu H."/>
            <person name="Zhao H."/>
            <person name="Xu D."/>
            <person name="Zhang Y."/>
        </authorList>
    </citation>
    <scope>NUCLEOTIDE SEQUENCE [LARGE SCALE GENOMIC DNA]</scope>
    <source>
        <strain evidence="2">cv. Punajuju</strain>
        <tissue evidence="1">Leaves</tissue>
    </source>
</reference>
<gene>
    <name evidence="1" type="ORF">L2E82_39793</name>
</gene>
<reference evidence="2" key="1">
    <citation type="journal article" date="2022" name="Mol. Ecol. Resour.">
        <title>The genomes of chicory, endive, great burdock and yacon provide insights into Asteraceae palaeo-polyploidization history and plant inulin production.</title>
        <authorList>
            <person name="Fan W."/>
            <person name="Wang S."/>
            <person name="Wang H."/>
            <person name="Wang A."/>
            <person name="Jiang F."/>
            <person name="Liu H."/>
            <person name="Zhao H."/>
            <person name="Xu D."/>
            <person name="Zhang Y."/>
        </authorList>
    </citation>
    <scope>NUCLEOTIDE SEQUENCE [LARGE SCALE GENOMIC DNA]</scope>
    <source>
        <strain evidence="2">cv. Punajuju</strain>
    </source>
</reference>
<dbReference type="Proteomes" id="UP001055811">
    <property type="component" value="Linkage Group LG07"/>
</dbReference>
<evidence type="ECO:0000313" key="2">
    <source>
        <dbReference type="Proteomes" id="UP001055811"/>
    </source>
</evidence>
<comment type="caution">
    <text evidence="1">The sequence shown here is derived from an EMBL/GenBank/DDBJ whole genome shotgun (WGS) entry which is preliminary data.</text>
</comment>